<protein>
    <submittedName>
        <fullName evidence="2">Uncharacterized protein</fullName>
    </submittedName>
</protein>
<evidence type="ECO:0000313" key="3">
    <source>
        <dbReference type="Proteomes" id="UP000708208"/>
    </source>
</evidence>
<evidence type="ECO:0000313" key="2">
    <source>
        <dbReference type="EMBL" id="CAG7832416.1"/>
    </source>
</evidence>
<name>A0A8J2M328_9HEXA</name>
<feature type="signal peptide" evidence="1">
    <location>
        <begin position="1"/>
        <end position="18"/>
    </location>
</feature>
<comment type="caution">
    <text evidence="2">The sequence shown here is derived from an EMBL/GenBank/DDBJ whole genome shotgun (WGS) entry which is preliminary data.</text>
</comment>
<organism evidence="2 3">
    <name type="scientific">Allacma fusca</name>
    <dbReference type="NCBI Taxonomy" id="39272"/>
    <lineage>
        <taxon>Eukaryota</taxon>
        <taxon>Metazoa</taxon>
        <taxon>Ecdysozoa</taxon>
        <taxon>Arthropoda</taxon>
        <taxon>Hexapoda</taxon>
        <taxon>Collembola</taxon>
        <taxon>Symphypleona</taxon>
        <taxon>Sminthuridae</taxon>
        <taxon>Allacma</taxon>
    </lineage>
</organism>
<gene>
    <name evidence="2" type="ORF">AFUS01_LOCUS42100</name>
</gene>
<dbReference type="OrthoDB" id="1434354at2759"/>
<feature type="non-terminal residue" evidence="2">
    <location>
        <position position="150"/>
    </location>
</feature>
<dbReference type="AlphaFoldDB" id="A0A8J2M328"/>
<evidence type="ECO:0000256" key="1">
    <source>
        <dbReference type="SAM" id="SignalP"/>
    </source>
</evidence>
<accession>A0A8J2M328</accession>
<dbReference type="Proteomes" id="UP000708208">
    <property type="component" value="Unassembled WGS sequence"/>
</dbReference>
<keyword evidence="3" id="KW-1185">Reference proteome</keyword>
<keyword evidence="1" id="KW-0732">Signal</keyword>
<dbReference type="EMBL" id="CAJVCH010564981">
    <property type="protein sequence ID" value="CAG7832416.1"/>
    <property type="molecule type" value="Genomic_DNA"/>
</dbReference>
<proteinExistence type="predicted"/>
<sequence length="150" mass="17447">MRANKLVLLIVLLPFVVGRENPTSENNKISNKYDDILNWDAPKEFQNNFRYYLSGHDFENRPVVIVEHGRWYTREIAEKGGEALATLKNMTDQLVQRVKSGYYCEKLNLTDVNCKDSEGVTIFDYDGMDLRQYKSPGNIQYLLSLYPKLD</sequence>
<reference evidence="2" key="1">
    <citation type="submission" date="2021-06" db="EMBL/GenBank/DDBJ databases">
        <authorList>
            <person name="Hodson N. C."/>
            <person name="Mongue J. A."/>
            <person name="Jaron S. K."/>
        </authorList>
    </citation>
    <scope>NUCLEOTIDE SEQUENCE</scope>
</reference>
<feature type="chain" id="PRO_5035236124" evidence="1">
    <location>
        <begin position="19"/>
        <end position="150"/>
    </location>
</feature>
<feature type="non-terminal residue" evidence="2">
    <location>
        <position position="1"/>
    </location>
</feature>